<proteinExistence type="inferred from homology"/>
<keyword evidence="2 3" id="KW-0694">RNA-binding</keyword>
<dbReference type="EMBL" id="CP047901">
    <property type="protein sequence ID" value="QHO63175.1"/>
    <property type="molecule type" value="Genomic_DNA"/>
</dbReference>
<dbReference type="InterPro" id="IPR000037">
    <property type="entry name" value="SsrA-bd_prot"/>
</dbReference>
<organism evidence="4 5">
    <name type="scientific">Candidatus Chazhemtobacterium aquaticus</name>
    <dbReference type="NCBI Taxonomy" id="2715735"/>
    <lineage>
        <taxon>Bacteria</taxon>
        <taxon>Candidatus Chazhemtobacteraceae</taxon>
        <taxon>Candidatus Chazhemtobacterium</taxon>
    </lineage>
</organism>
<dbReference type="HAMAP" id="MF_00023">
    <property type="entry name" value="SmpB"/>
    <property type="match status" value="1"/>
</dbReference>
<evidence type="ECO:0000313" key="5">
    <source>
        <dbReference type="Proteomes" id="UP000463983"/>
    </source>
</evidence>
<dbReference type="SUPFAM" id="SSF74982">
    <property type="entry name" value="Small protein B (SmpB)"/>
    <property type="match status" value="1"/>
</dbReference>
<reference evidence="5" key="1">
    <citation type="journal article" date="2020" name="Microorganisms">
        <title>Complete Genome of a Member of a New Bacterial Lineage in the Microgenomates Group Reveals an Unusual Nucleotide Composition Disparity Between Two Strands of DNA and Limited Metabolic Potential.</title>
        <authorList>
            <person name="Kadnikov V.V."/>
            <person name="Mardanov A.V."/>
            <person name="Beletsky A.V."/>
            <person name="Karnachuk O.V."/>
            <person name="Ravin N.V."/>
        </authorList>
    </citation>
    <scope>NUCLEOTIDE SEQUENCE [LARGE SCALE GENOMIC DNA]</scope>
</reference>
<dbReference type="GO" id="GO:0070929">
    <property type="term" value="P:trans-translation"/>
    <property type="evidence" value="ECO:0007669"/>
    <property type="project" value="UniProtKB-UniRule"/>
</dbReference>
<evidence type="ECO:0000256" key="3">
    <source>
        <dbReference type="HAMAP-Rule" id="MF_00023"/>
    </source>
</evidence>
<name>A0A857N4L9_9BACT</name>
<comment type="subcellular location">
    <subcellularLocation>
        <location evidence="3">Cytoplasm</location>
    </subcellularLocation>
    <text evidence="3">The tmRNA-SmpB complex associates with stalled 70S ribosomes.</text>
</comment>
<dbReference type="Proteomes" id="UP000463983">
    <property type="component" value="Chromosome"/>
</dbReference>
<protein>
    <recommendedName>
        <fullName evidence="3">SsrA-binding protein</fullName>
    </recommendedName>
    <alternativeName>
        <fullName evidence="3">Small protein B</fullName>
    </alternativeName>
</protein>
<dbReference type="InterPro" id="IPR023620">
    <property type="entry name" value="SmpB"/>
</dbReference>
<gene>
    <name evidence="3" type="primary">smpB</name>
    <name evidence="4" type="ORF">MICH65_0194</name>
</gene>
<sequence>MKAVNKKALSDYEVLDKWQAGIVLTGAEVKSAKKGALSMSGSRVVVLDDGGKEEVWVVGMQISPYEYSGDEEYDPVRRRKLLLRRDEVHEMAGKMRQKGLTVVPLKCYNSRGLIKVELALVRGKKKYEKREELRKRSEKREIEQAYKKRRLN</sequence>
<dbReference type="RefSeq" id="WP_161931569.1">
    <property type="nucleotide sequence ID" value="NZ_CP047901.1"/>
</dbReference>
<dbReference type="GO" id="GO:0070930">
    <property type="term" value="P:trans-translation-dependent protein tagging"/>
    <property type="evidence" value="ECO:0007669"/>
    <property type="project" value="TreeGrafter"/>
</dbReference>
<dbReference type="Gene3D" id="2.40.280.10">
    <property type="match status" value="1"/>
</dbReference>
<dbReference type="PANTHER" id="PTHR30308">
    <property type="entry name" value="TMRNA-BINDING COMPONENT OF TRANS-TRANSLATION TAGGING COMPLEX"/>
    <property type="match status" value="1"/>
</dbReference>
<comment type="similarity">
    <text evidence="3">Belongs to the SmpB family.</text>
</comment>
<dbReference type="Pfam" id="PF01668">
    <property type="entry name" value="SmpB"/>
    <property type="match status" value="1"/>
</dbReference>
<keyword evidence="1 3" id="KW-0963">Cytoplasm</keyword>
<dbReference type="KEGG" id="caqa:MICH65_0194"/>
<dbReference type="GO" id="GO:0003723">
    <property type="term" value="F:RNA binding"/>
    <property type="evidence" value="ECO:0007669"/>
    <property type="project" value="UniProtKB-UniRule"/>
</dbReference>
<dbReference type="NCBIfam" id="TIGR00086">
    <property type="entry name" value="smpB"/>
    <property type="match status" value="1"/>
</dbReference>
<dbReference type="AlphaFoldDB" id="A0A857N4L9"/>
<keyword evidence="5" id="KW-1185">Reference proteome</keyword>
<dbReference type="PROSITE" id="PS01317">
    <property type="entry name" value="SSRP"/>
    <property type="match status" value="1"/>
</dbReference>
<dbReference type="InterPro" id="IPR020081">
    <property type="entry name" value="SsrA-bd_prot_CS"/>
</dbReference>
<evidence type="ECO:0000256" key="1">
    <source>
        <dbReference type="ARBA" id="ARBA00022490"/>
    </source>
</evidence>
<dbReference type="NCBIfam" id="NF003843">
    <property type="entry name" value="PRK05422.1"/>
    <property type="match status" value="1"/>
</dbReference>
<evidence type="ECO:0000313" key="4">
    <source>
        <dbReference type="EMBL" id="QHO63175.1"/>
    </source>
</evidence>
<accession>A0A857N4L9</accession>
<dbReference type="GO" id="GO:0005829">
    <property type="term" value="C:cytosol"/>
    <property type="evidence" value="ECO:0007669"/>
    <property type="project" value="TreeGrafter"/>
</dbReference>
<dbReference type="PANTHER" id="PTHR30308:SF2">
    <property type="entry name" value="SSRA-BINDING PROTEIN"/>
    <property type="match status" value="1"/>
</dbReference>
<comment type="function">
    <text evidence="3">Required for rescue of stalled ribosomes mediated by trans-translation. Binds to transfer-messenger RNA (tmRNA), required for stable association of tmRNA with ribosomes. tmRNA and SmpB together mimic tRNA shape, replacing the anticodon stem-loop with SmpB. tmRNA is encoded by the ssrA gene; the 2 termini fold to resemble tRNA(Ala) and it encodes a 'tag peptide', a short internal open reading frame. During trans-translation Ala-aminoacylated tmRNA acts like a tRNA, entering the A-site of stalled ribosomes, displacing the stalled mRNA. The ribosome then switches to translate the ORF on the tmRNA; the nascent peptide is terminated with the 'tag peptide' encoded by the tmRNA and targeted for degradation. The ribosome is freed to recommence translation, which seems to be the essential function of trans-translation.</text>
</comment>
<evidence type="ECO:0000256" key="2">
    <source>
        <dbReference type="ARBA" id="ARBA00022884"/>
    </source>
</evidence>